<gene>
    <name evidence="1" type="ORF">V4D31_05280</name>
</gene>
<name>A0AAU8GZ35_9BACT</name>
<evidence type="ECO:0008006" key="2">
    <source>
        <dbReference type="Google" id="ProtNLM"/>
    </source>
</evidence>
<protein>
    <recommendedName>
        <fullName evidence="2">CopG family transcriptional regulator</fullName>
    </recommendedName>
</protein>
<dbReference type="EMBL" id="CP144374">
    <property type="protein sequence ID" value="XCH47765.1"/>
    <property type="molecule type" value="Genomic_DNA"/>
</dbReference>
<dbReference type="AlphaFoldDB" id="A0AAU8GZ35"/>
<sequence>MPALLSASMPALLAGKKYCFWCIYIVGGEEMAKKVTVRFSDSEWQRITEATVGKNPTEMVRYLIELGLRKNEDNISEVVAVMAQLEGAMRSMTKDVVWIKTFLRLFLEMQPSFGQSRIREFERKLGIEE</sequence>
<reference evidence="1" key="1">
    <citation type="submission" date="2024-01" db="EMBL/GenBank/DDBJ databases">
        <title>The first autotrophic representatives of the genus Thermodesulfovibrio.</title>
        <authorList>
            <person name="Maltseva A.I."/>
            <person name="Elcheninov A.G."/>
            <person name="Kublanov I.V."/>
            <person name="Lebedinsky A.V."/>
            <person name="Frolov E.N."/>
        </authorList>
    </citation>
    <scope>NUCLEOTIDE SEQUENCE</scope>
    <source>
        <strain evidence="1">3462-1</strain>
    </source>
</reference>
<dbReference type="RefSeq" id="WP_353685426.1">
    <property type="nucleotide sequence ID" value="NZ_CP144374.1"/>
</dbReference>
<dbReference type="KEGG" id="tob:V4D31_05280"/>
<evidence type="ECO:0000313" key="1">
    <source>
        <dbReference type="EMBL" id="XCH47765.1"/>
    </source>
</evidence>
<proteinExistence type="predicted"/>
<accession>A0AAU8GZ35</accession>
<organism evidence="1">
    <name type="scientific">Thermodesulfovibrio obliviosus</name>
    <dbReference type="NCBI Taxonomy" id="3118332"/>
    <lineage>
        <taxon>Bacteria</taxon>
        <taxon>Pseudomonadati</taxon>
        <taxon>Nitrospirota</taxon>
        <taxon>Thermodesulfovibrionia</taxon>
        <taxon>Thermodesulfovibrionales</taxon>
        <taxon>Thermodesulfovibrionaceae</taxon>
        <taxon>Thermodesulfovibrio</taxon>
    </lineage>
</organism>